<gene>
    <name evidence="2" type="ORF">GCM10009821_01920</name>
</gene>
<organism evidence="2 3">
    <name type="scientific">Aeromicrobium halocynthiae</name>
    <dbReference type="NCBI Taxonomy" id="560557"/>
    <lineage>
        <taxon>Bacteria</taxon>
        <taxon>Bacillati</taxon>
        <taxon>Actinomycetota</taxon>
        <taxon>Actinomycetes</taxon>
        <taxon>Propionibacteriales</taxon>
        <taxon>Nocardioidaceae</taxon>
        <taxon>Aeromicrobium</taxon>
    </lineage>
</organism>
<accession>A0ABN2VQ56</accession>
<dbReference type="EMBL" id="BAAAPY010000001">
    <property type="protein sequence ID" value="GAA2069238.1"/>
    <property type="molecule type" value="Genomic_DNA"/>
</dbReference>
<name>A0ABN2VQ56_9ACTN</name>
<feature type="region of interest" description="Disordered" evidence="1">
    <location>
        <begin position="17"/>
        <end position="68"/>
    </location>
</feature>
<reference evidence="2 3" key="1">
    <citation type="journal article" date="2019" name="Int. J. Syst. Evol. Microbiol.">
        <title>The Global Catalogue of Microorganisms (GCM) 10K type strain sequencing project: providing services to taxonomists for standard genome sequencing and annotation.</title>
        <authorList>
            <consortium name="The Broad Institute Genomics Platform"/>
            <consortium name="The Broad Institute Genome Sequencing Center for Infectious Disease"/>
            <person name="Wu L."/>
            <person name="Ma J."/>
        </authorList>
    </citation>
    <scope>NUCLEOTIDE SEQUENCE [LARGE SCALE GENOMIC DNA]</scope>
    <source>
        <strain evidence="2 3">JCM 15749</strain>
    </source>
</reference>
<proteinExistence type="predicted"/>
<evidence type="ECO:0000313" key="2">
    <source>
        <dbReference type="EMBL" id="GAA2069238.1"/>
    </source>
</evidence>
<feature type="region of interest" description="Disordered" evidence="1">
    <location>
        <begin position="178"/>
        <end position="200"/>
    </location>
</feature>
<sequence length="231" mass="23553">MVPGVIIERPTTARLSAVDTSTDGTPSSWNRASKDPSSLARRQADAARLPPALNPETAQPGAVEPEGRAFGLGPGDGVVALLVRDGVTTAGGDLVVDVEHGDAGRGGDEPAPEVVHAGMSHDEGAAVQVHEHGRGILRGRGPVELGGDRAATCRDVHRLRLLEAVPGMAQSLAVADRQRGAAAHQPGAGVGEGMHGAGSLPATARMGVGPSADGCMMERWRSPGSVTRRCS</sequence>
<feature type="compositionally biased region" description="Polar residues" evidence="1">
    <location>
        <begin position="18"/>
        <end position="31"/>
    </location>
</feature>
<evidence type="ECO:0000256" key="1">
    <source>
        <dbReference type="SAM" id="MobiDB-lite"/>
    </source>
</evidence>
<dbReference type="Proteomes" id="UP001501480">
    <property type="component" value="Unassembled WGS sequence"/>
</dbReference>
<keyword evidence="3" id="KW-1185">Reference proteome</keyword>
<protein>
    <submittedName>
        <fullName evidence="2">Uncharacterized protein</fullName>
    </submittedName>
</protein>
<comment type="caution">
    <text evidence="2">The sequence shown here is derived from an EMBL/GenBank/DDBJ whole genome shotgun (WGS) entry which is preliminary data.</text>
</comment>
<evidence type="ECO:0000313" key="3">
    <source>
        <dbReference type="Proteomes" id="UP001501480"/>
    </source>
</evidence>